<evidence type="ECO:0000256" key="1">
    <source>
        <dbReference type="SAM" id="MobiDB-lite"/>
    </source>
</evidence>
<gene>
    <name evidence="2" type="ORF">M6B38_345805</name>
</gene>
<accession>A0AAX6GTM3</accession>
<dbReference type="AlphaFoldDB" id="A0AAX6GTM3"/>
<feature type="compositionally biased region" description="Pro residues" evidence="1">
    <location>
        <begin position="120"/>
        <end position="133"/>
    </location>
</feature>
<keyword evidence="3" id="KW-1185">Reference proteome</keyword>
<feature type="region of interest" description="Disordered" evidence="1">
    <location>
        <begin position="98"/>
        <end position="177"/>
    </location>
</feature>
<protein>
    <submittedName>
        <fullName evidence="2">Basic proline-rich protein-like</fullName>
    </submittedName>
</protein>
<comment type="caution">
    <text evidence="2">The sequence shown here is derived from an EMBL/GenBank/DDBJ whole genome shotgun (WGS) entry which is preliminary data.</text>
</comment>
<evidence type="ECO:0000313" key="2">
    <source>
        <dbReference type="EMBL" id="KAJ6832150.1"/>
    </source>
</evidence>
<reference evidence="2" key="1">
    <citation type="journal article" date="2023" name="GigaByte">
        <title>Genome assembly of the bearded iris, Iris pallida Lam.</title>
        <authorList>
            <person name="Bruccoleri R.E."/>
            <person name="Oakeley E.J."/>
            <person name="Faust A.M.E."/>
            <person name="Altorfer M."/>
            <person name="Dessus-Babus S."/>
            <person name="Burckhardt D."/>
            <person name="Oertli M."/>
            <person name="Naumann U."/>
            <person name="Petersen F."/>
            <person name="Wong J."/>
        </authorList>
    </citation>
    <scope>NUCLEOTIDE SEQUENCE</scope>
    <source>
        <strain evidence="2">GSM-AAB239-AS_SAM_17_03QT</strain>
    </source>
</reference>
<evidence type="ECO:0000313" key="3">
    <source>
        <dbReference type="Proteomes" id="UP001140949"/>
    </source>
</evidence>
<proteinExistence type="predicted"/>
<feature type="compositionally biased region" description="Pro residues" evidence="1">
    <location>
        <begin position="158"/>
        <end position="168"/>
    </location>
</feature>
<reference evidence="2" key="2">
    <citation type="submission" date="2023-04" db="EMBL/GenBank/DDBJ databases">
        <authorList>
            <person name="Bruccoleri R.E."/>
            <person name="Oakeley E.J."/>
            <person name="Faust A.-M."/>
            <person name="Dessus-Babus S."/>
            <person name="Altorfer M."/>
            <person name="Burckhardt D."/>
            <person name="Oertli M."/>
            <person name="Naumann U."/>
            <person name="Petersen F."/>
            <person name="Wong J."/>
        </authorList>
    </citation>
    <scope>NUCLEOTIDE SEQUENCE</scope>
    <source>
        <strain evidence="2">GSM-AAB239-AS_SAM_17_03QT</strain>
        <tissue evidence="2">Leaf</tissue>
    </source>
</reference>
<name>A0AAX6GTM3_IRIPA</name>
<organism evidence="2 3">
    <name type="scientific">Iris pallida</name>
    <name type="common">Sweet iris</name>
    <dbReference type="NCBI Taxonomy" id="29817"/>
    <lineage>
        <taxon>Eukaryota</taxon>
        <taxon>Viridiplantae</taxon>
        <taxon>Streptophyta</taxon>
        <taxon>Embryophyta</taxon>
        <taxon>Tracheophyta</taxon>
        <taxon>Spermatophyta</taxon>
        <taxon>Magnoliopsida</taxon>
        <taxon>Liliopsida</taxon>
        <taxon>Asparagales</taxon>
        <taxon>Iridaceae</taxon>
        <taxon>Iridoideae</taxon>
        <taxon>Irideae</taxon>
        <taxon>Iris</taxon>
    </lineage>
</organism>
<dbReference type="Proteomes" id="UP001140949">
    <property type="component" value="Unassembled WGS sequence"/>
</dbReference>
<dbReference type="EMBL" id="JANAVB010016197">
    <property type="protein sequence ID" value="KAJ6832150.1"/>
    <property type="molecule type" value="Genomic_DNA"/>
</dbReference>
<sequence>MLPSACHPPASLPLRWSFVPSAPSSSSLLASGYLVVAPLPLLPAFALLPSAVPAAAAVLPPPSQPADLDALFPSPMVGPLPFSQFSWAAPRRRLALPRATSGSPVAIDPPRSYPIRHPPRGPLPRPSASPSPRPGCSTSALSAPPSGLPRGRRWWSSPHPPTRLPRPRAPAVASPSL</sequence>